<evidence type="ECO:0000256" key="2">
    <source>
        <dbReference type="SAM" id="Phobius"/>
    </source>
</evidence>
<accession>A0ABQ4CLS5</accession>
<feature type="region of interest" description="Disordered" evidence="1">
    <location>
        <begin position="233"/>
        <end position="320"/>
    </location>
</feature>
<evidence type="ECO:0000256" key="1">
    <source>
        <dbReference type="SAM" id="MobiDB-lite"/>
    </source>
</evidence>
<keyword evidence="2" id="KW-0812">Transmembrane</keyword>
<feature type="region of interest" description="Disordered" evidence="1">
    <location>
        <begin position="134"/>
        <end position="173"/>
    </location>
</feature>
<feature type="transmembrane region" description="Helical" evidence="2">
    <location>
        <begin position="36"/>
        <end position="55"/>
    </location>
</feature>
<sequence>MTARRLTAQLVPGGEWSGRPFYARALRLRHVNPSSTVCFVFLEGATAFAIILALAELIPAWGIVLLPICIAAMVKINDVVAGAAVRAAATRTGGARRPLRPFRTIGRAAVPGGAAAADKVGRVYRSAPVDTVPAGPAGAAKGPAGTGGPAPAARAGATKRSVGTAGTATAGSVGTANGLAETGATAPTGPAGAANGLAGSASAGRAALGGAPDGLAGTADTAATGPAGVGNGFSGTGGTAAGDELCEDAFGDPETDPPQPGEGQRGAIPQARHATQAAALNAPPVDLHGGRGARTPTTRPADVFDTPAQRARHSANRRYR</sequence>
<keyword evidence="2" id="KW-1133">Transmembrane helix</keyword>
<dbReference type="RefSeq" id="WP_203711683.1">
    <property type="nucleotide sequence ID" value="NZ_BONE01000010.1"/>
</dbReference>
<reference evidence="3 4" key="1">
    <citation type="submission" date="2021-01" db="EMBL/GenBank/DDBJ databases">
        <title>Whole genome shotgun sequence of Asanoa siamensis NBRC 107932.</title>
        <authorList>
            <person name="Komaki H."/>
            <person name="Tamura T."/>
        </authorList>
    </citation>
    <scope>NUCLEOTIDE SEQUENCE [LARGE SCALE GENOMIC DNA]</scope>
    <source>
        <strain evidence="3 4">NBRC 107932</strain>
    </source>
</reference>
<evidence type="ECO:0000313" key="4">
    <source>
        <dbReference type="Proteomes" id="UP000604117"/>
    </source>
</evidence>
<organism evidence="3 4">
    <name type="scientific">Asanoa siamensis</name>
    <dbReference type="NCBI Taxonomy" id="926357"/>
    <lineage>
        <taxon>Bacteria</taxon>
        <taxon>Bacillati</taxon>
        <taxon>Actinomycetota</taxon>
        <taxon>Actinomycetes</taxon>
        <taxon>Micromonosporales</taxon>
        <taxon>Micromonosporaceae</taxon>
        <taxon>Asanoa</taxon>
    </lineage>
</organism>
<proteinExistence type="predicted"/>
<gene>
    <name evidence="3" type="ORF">Asi02nite_17430</name>
</gene>
<comment type="caution">
    <text evidence="3">The sequence shown here is derived from an EMBL/GenBank/DDBJ whole genome shotgun (WGS) entry which is preliminary data.</text>
</comment>
<feature type="compositionally biased region" description="Acidic residues" evidence="1">
    <location>
        <begin position="244"/>
        <end position="255"/>
    </location>
</feature>
<feature type="compositionally biased region" description="Basic residues" evidence="1">
    <location>
        <begin position="310"/>
        <end position="320"/>
    </location>
</feature>
<name>A0ABQ4CLS5_9ACTN</name>
<protein>
    <submittedName>
        <fullName evidence="3">Uncharacterized protein</fullName>
    </submittedName>
</protein>
<feature type="transmembrane region" description="Helical" evidence="2">
    <location>
        <begin position="61"/>
        <end position="89"/>
    </location>
</feature>
<dbReference type="Proteomes" id="UP000604117">
    <property type="component" value="Unassembled WGS sequence"/>
</dbReference>
<keyword evidence="4" id="KW-1185">Reference proteome</keyword>
<dbReference type="EMBL" id="BONE01000010">
    <property type="protein sequence ID" value="GIF72225.1"/>
    <property type="molecule type" value="Genomic_DNA"/>
</dbReference>
<evidence type="ECO:0000313" key="3">
    <source>
        <dbReference type="EMBL" id="GIF72225.1"/>
    </source>
</evidence>
<keyword evidence="2" id="KW-0472">Membrane</keyword>